<evidence type="ECO:0000313" key="5">
    <source>
        <dbReference type="Proteomes" id="UP000199011"/>
    </source>
</evidence>
<dbReference type="Proteomes" id="UP000199011">
    <property type="component" value="Unassembled WGS sequence"/>
</dbReference>
<dbReference type="InterPro" id="IPR002559">
    <property type="entry name" value="Transposase_11"/>
</dbReference>
<dbReference type="NCBIfam" id="NF033564">
    <property type="entry name" value="transpos_ISAs1"/>
    <property type="match status" value="1"/>
</dbReference>
<dbReference type="GO" id="GO:0006313">
    <property type="term" value="P:DNA transposition"/>
    <property type="evidence" value="ECO:0007669"/>
    <property type="project" value="InterPro"/>
</dbReference>
<evidence type="ECO:0000313" key="4">
    <source>
        <dbReference type="EMBL" id="SFO12503.1"/>
    </source>
</evidence>
<dbReference type="Pfam" id="PF01609">
    <property type="entry name" value="DDE_Tnp_1"/>
    <property type="match status" value="1"/>
</dbReference>
<dbReference type="GO" id="GO:0004803">
    <property type="term" value="F:transposase activity"/>
    <property type="evidence" value="ECO:0007669"/>
    <property type="project" value="InterPro"/>
</dbReference>
<dbReference type="PANTHER" id="PTHR30298">
    <property type="entry name" value="H REPEAT-ASSOCIATED PREDICTED TRANSPOSASE"/>
    <property type="match status" value="1"/>
</dbReference>
<keyword evidence="5" id="KW-1185">Reference proteome</keyword>
<dbReference type="AlphaFoldDB" id="A0A1I5EME9"/>
<dbReference type="InterPro" id="IPR032806">
    <property type="entry name" value="YbfD_N"/>
</dbReference>
<sequence>MITVETVMKATTLSNTFGHLTDPRLNRTKQHLLIDILTISICAVICGCESFNAIEEYGKSKEDWFRQFLELPNGIPSHDTFNDVINRLNPQEFGEAFIAWVNKLAKISTDIIALDGKTMRGTLDKANGSPAIHLVSAWAVANQLCFGQMKVSDKSNEITAIPKLLALLDIAGSTITIDAMGCQHTIANQIVTDKADYVLALKGNQGEFYDDIKLFLDNQLAKDFTGVIHGTYRSTDGDHGRIEQRQLWLINDVNWLQKRHPQWHTLGGIAVVESWREEQGKTESYERRYYITSHRGASAEFLACAIRSHWHIENKLHWQLDVSFGEDSRRLRSGHAAENVALMNKIALNLLKNEKSVKIGVKTKRQKAGWDNGYMMKILTVGFSSV</sequence>
<name>A0A1I5EME9_9GAMM</name>
<dbReference type="PANTHER" id="PTHR30298:SF0">
    <property type="entry name" value="PROTEIN YBFL-RELATED"/>
    <property type="match status" value="1"/>
</dbReference>
<reference evidence="5" key="1">
    <citation type="submission" date="2016-10" db="EMBL/GenBank/DDBJ databases">
        <authorList>
            <person name="Varghese N."/>
            <person name="Submissions S."/>
        </authorList>
    </citation>
    <scope>NUCLEOTIDE SEQUENCE [LARGE SCALE GENOMIC DNA]</scope>
    <source>
        <strain evidence="5">DSM 16522</strain>
    </source>
</reference>
<evidence type="ECO:0000259" key="3">
    <source>
        <dbReference type="Pfam" id="PF13808"/>
    </source>
</evidence>
<feature type="domain" description="H repeat-associated protein N-terminal" evidence="3">
    <location>
        <begin position="16"/>
        <end position="101"/>
    </location>
</feature>
<dbReference type="Pfam" id="PF13808">
    <property type="entry name" value="DDE_Tnp_1_assoc"/>
    <property type="match status" value="1"/>
</dbReference>
<dbReference type="GO" id="GO:0003677">
    <property type="term" value="F:DNA binding"/>
    <property type="evidence" value="ECO:0007669"/>
    <property type="project" value="InterPro"/>
</dbReference>
<proteinExistence type="inferred from homology"/>
<dbReference type="STRING" id="53341.SAMN05421579_1871"/>
<dbReference type="OrthoDB" id="8001376at2"/>
<dbReference type="InterPro" id="IPR051698">
    <property type="entry name" value="Transposase_11-like"/>
</dbReference>
<comment type="similarity">
    <text evidence="1">Belongs to the transposase 11 family.</text>
</comment>
<feature type="domain" description="Transposase IS4-like" evidence="2">
    <location>
        <begin position="109"/>
        <end position="350"/>
    </location>
</feature>
<organism evidence="4 5">
    <name type="scientific">Xenorhabdus japonica</name>
    <dbReference type="NCBI Taxonomy" id="53341"/>
    <lineage>
        <taxon>Bacteria</taxon>
        <taxon>Pseudomonadati</taxon>
        <taxon>Pseudomonadota</taxon>
        <taxon>Gammaproteobacteria</taxon>
        <taxon>Enterobacterales</taxon>
        <taxon>Morganellaceae</taxon>
        <taxon>Xenorhabdus</taxon>
    </lineage>
</organism>
<protein>
    <submittedName>
        <fullName evidence="4">Predicted transposase YbfD/YdcC associated with H repeats</fullName>
    </submittedName>
</protein>
<evidence type="ECO:0000259" key="2">
    <source>
        <dbReference type="Pfam" id="PF01609"/>
    </source>
</evidence>
<evidence type="ECO:0000256" key="1">
    <source>
        <dbReference type="ARBA" id="ARBA00010075"/>
    </source>
</evidence>
<accession>A0A1I5EME9</accession>
<dbReference type="InterPro" id="IPR047647">
    <property type="entry name" value="ISAs1_transpos"/>
</dbReference>
<dbReference type="EMBL" id="FOVO01000087">
    <property type="protein sequence ID" value="SFO12503.1"/>
    <property type="molecule type" value="Genomic_DNA"/>
</dbReference>
<gene>
    <name evidence="4" type="ORF">SAMN05421579_1871</name>
</gene>